<name>A0A5C3QUJ6_9AGAR</name>
<dbReference type="EMBL" id="ML178816">
    <property type="protein sequence ID" value="TFL05605.1"/>
    <property type="molecule type" value="Genomic_DNA"/>
</dbReference>
<dbReference type="AlphaFoldDB" id="A0A5C3QUJ6"/>
<dbReference type="Proteomes" id="UP000305067">
    <property type="component" value="Unassembled WGS sequence"/>
</dbReference>
<gene>
    <name evidence="1" type="ORF">BDV98DRAFT_226114</name>
</gene>
<keyword evidence="2" id="KW-1185">Reference proteome</keyword>
<protein>
    <submittedName>
        <fullName evidence="1">Uncharacterized protein</fullName>
    </submittedName>
</protein>
<evidence type="ECO:0000313" key="2">
    <source>
        <dbReference type="Proteomes" id="UP000305067"/>
    </source>
</evidence>
<reference evidence="1 2" key="1">
    <citation type="journal article" date="2019" name="Nat. Ecol. Evol.">
        <title>Megaphylogeny resolves global patterns of mushroom evolution.</title>
        <authorList>
            <person name="Varga T."/>
            <person name="Krizsan K."/>
            <person name="Foldi C."/>
            <person name="Dima B."/>
            <person name="Sanchez-Garcia M."/>
            <person name="Sanchez-Ramirez S."/>
            <person name="Szollosi G.J."/>
            <person name="Szarkandi J.G."/>
            <person name="Papp V."/>
            <person name="Albert L."/>
            <person name="Andreopoulos W."/>
            <person name="Angelini C."/>
            <person name="Antonin V."/>
            <person name="Barry K.W."/>
            <person name="Bougher N.L."/>
            <person name="Buchanan P."/>
            <person name="Buyck B."/>
            <person name="Bense V."/>
            <person name="Catcheside P."/>
            <person name="Chovatia M."/>
            <person name="Cooper J."/>
            <person name="Damon W."/>
            <person name="Desjardin D."/>
            <person name="Finy P."/>
            <person name="Geml J."/>
            <person name="Haridas S."/>
            <person name="Hughes K."/>
            <person name="Justo A."/>
            <person name="Karasinski D."/>
            <person name="Kautmanova I."/>
            <person name="Kiss B."/>
            <person name="Kocsube S."/>
            <person name="Kotiranta H."/>
            <person name="LaButti K.M."/>
            <person name="Lechner B.E."/>
            <person name="Liimatainen K."/>
            <person name="Lipzen A."/>
            <person name="Lukacs Z."/>
            <person name="Mihaltcheva S."/>
            <person name="Morgado L.N."/>
            <person name="Niskanen T."/>
            <person name="Noordeloos M.E."/>
            <person name="Ohm R.A."/>
            <person name="Ortiz-Santana B."/>
            <person name="Ovrebo C."/>
            <person name="Racz N."/>
            <person name="Riley R."/>
            <person name="Savchenko A."/>
            <person name="Shiryaev A."/>
            <person name="Soop K."/>
            <person name="Spirin V."/>
            <person name="Szebenyi C."/>
            <person name="Tomsovsky M."/>
            <person name="Tulloss R.E."/>
            <person name="Uehling J."/>
            <person name="Grigoriev I.V."/>
            <person name="Vagvolgyi C."/>
            <person name="Papp T."/>
            <person name="Martin F.M."/>
            <person name="Miettinen O."/>
            <person name="Hibbett D.S."/>
            <person name="Nagy L.G."/>
        </authorList>
    </citation>
    <scope>NUCLEOTIDE SEQUENCE [LARGE SCALE GENOMIC DNA]</scope>
    <source>
        <strain evidence="1 2">CBS 309.79</strain>
    </source>
</reference>
<evidence type="ECO:0000313" key="1">
    <source>
        <dbReference type="EMBL" id="TFL05605.1"/>
    </source>
</evidence>
<sequence length="102" mass="11325">MKWSPAASCTVATIGCIIRSICPSLFGCVCALEGLRQSLCDSVDPDRSSDVLGNKWERAMEEEDDVYVVYGTPMPPRDVPPISWLDDVSRRRAISHTLASWH</sequence>
<proteinExistence type="predicted"/>
<accession>A0A5C3QUJ6</accession>
<dbReference type="PROSITE" id="PS51257">
    <property type="entry name" value="PROKAR_LIPOPROTEIN"/>
    <property type="match status" value="1"/>
</dbReference>
<organism evidence="1 2">
    <name type="scientific">Pterulicium gracile</name>
    <dbReference type="NCBI Taxonomy" id="1884261"/>
    <lineage>
        <taxon>Eukaryota</taxon>
        <taxon>Fungi</taxon>
        <taxon>Dikarya</taxon>
        <taxon>Basidiomycota</taxon>
        <taxon>Agaricomycotina</taxon>
        <taxon>Agaricomycetes</taxon>
        <taxon>Agaricomycetidae</taxon>
        <taxon>Agaricales</taxon>
        <taxon>Pleurotineae</taxon>
        <taxon>Pterulaceae</taxon>
        <taxon>Pterulicium</taxon>
    </lineage>
</organism>